<dbReference type="Proteomes" id="UP000011087">
    <property type="component" value="Unassembled WGS sequence"/>
</dbReference>
<proteinExistence type="predicted"/>
<dbReference type="OMA" id="WIMRHIS"/>
<accession>A0A0C3TMQ9</accession>
<dbReference type="EnsemblProtists" id="EKX45197">
    <property type="protein sequence ID" value="EKX45197"/>
    <property type="gene ID" value="GUITHDRAFT_152765"/>
</dbReference>
<evidence type="ECO:0000313" key="2">
    <source>
        <dbReference type="EnsemblProtists" id="EKX45197"/>
    </source>
</evidence>
<evidence type="ECO:0000313" key="3">
    <source>
        <dbReference type="Proteomes" id="UP000011087"/>
    </source>
</evidence>
<protein>
    <submittedName>
        <fullName evidence="2">Uncharacterized protein</fullName>
    </submittedName>
</protein>
<feature type="region of interest" description="Disordered" evidence="1">
    <location>
        <begin position="25"/>
        <end position="44"/>
    </location>
</feature>
<dbReference type="AlphaFoldDB" id="A0A0C3TMQ9"/>
<reference evidence="3" key="2">
    <citation type="submission" date="2012-11" db="EMBL/GenBank/DDBJ databases">
        <authorList>
            <person name="Kuo A."/>
            <person name="Curtis B.A."/>
            <person name="Tanifuji G."/>
            <person name="Burki F."/>
            <person name="Gruber A."/>
            <person name="Irimia M."/>
            <person name="Maruyama S."/>
            <person name="Arias M.C."/>
            <person name="Ball S.G."/>
            <person name="Gile G.H."/>
            <person name="Hirakawa Y."/>
            <person name="Hopkins J.F."/>
            <person name="Rensing S.A."/>
            <person name="Schmutz J."/>
            <person name="Symeonidi A."/>
            <person name="Elias M."/>
            <person name="Eveleigh R.J."/>
            <person name="Herman E.K."/>
            <person name="Klute M.J."/>
            <person name="Nakayama T."/>
            <person name="Obornik M."/>
            <person name="Reyes-Prieto A."/>
            <person name="Armbrust E.V."/>
            <person name="Aves S.J."/>
            <person name="Beiko R.G."/>
            <person name="Coutinho P."/>
            <person name="Dacks J.B."/>
            <person name="Durnford D.G."/>
            <person name="Fast N.M."/>
            <person name="Green B.R."/>
            <person name="Grisdale C."/>
            <person name="Hempe F."/>
            <person name="Henrissat B."/>
            <person name="Hoppner M.P."/>
            <person name="Ishida K.-I."/>
            <person name="Kim E."/>
            <person name="Koreny L."/>
            <person name="Kroth P.G."/>
            <person name="Liu Y."/>
            <person name="Malik S.-B."/>
            <person name="Maier U.G."/>
            <person name="McRose D."/>
            <person name="Mock T."/>
            <person name="Neilson J.A."/>
            <person name="Onodera N.T."/>
            <person name="Poole A.M."/>
            <person name="Pritham E.J."/>
            <person name="Richards T.A."/>
            <person name="Rocap G."/>
            <person name="Roy S.W."/>
            <person name="Sarai C."/>
            <person name="Schaack S."/>
            <person name="Shirato S."/>
            <person name="Slamovits C.H."/>
            <person name="Spencer D.F."/>
            <person name="Suzuki S."/>
            <person name="Worden A.Z."/>
            <person name="Zauner S."/>
            <person name="Barry K."/>
            <person name="Bell C."/>
            <person name="Bharti A.K."/>
            <person name="Crow J.A."/>
            <person name="Grimwood J."/>
            <person name="Kramer R."/>
            <person name="Lindquist E."/>
            <person name="Lucas S."/>
            <person name="Salamov A."/>
            <person name="McFadden G.I."/>
            <person name="Lane C.E."/>
            <person name="Keeling P.J."/>
            <person name="Gray M.W."/>
            <person name="Grigoriev I.V."/>
            <person name="Archibald J.M."/>
        </authorList>
    </citation>
    <scope>NUCLEOTIDE SEQUENCE</scope>
    <source>
        <strain evidence="3">CCMP2712</strain>
    </source>
</reference>
<reference evidence="2" key="3">
    <citation type="submission" date="2016-03" db="UniProtKB">
        <authorList>
            <consortium name="EnsemblProtists"/>
        </authorList>
    </citation>
    <scope>IDENTIFICATION</scope>
</reference>
<evidence type="ECO:0000256" key="1">
    <source>
        <dbReference type="SAM" id="MobiDB-lite"/>
    </source>
</evidence>
<feature type="compositionally biased region" description="Basic and acidic residues" evidence="1">
    <location>
        <begin position="25"/>
        <end position="38"/>
    </location>
</feature>
<organism evidence="2 3">
    <name type="scientific">Guillardia theta (strain CCMP2712)</name>
    <name type="common">Cryptophyte</name>
    <dbReference type="NCBI Taxonomy" id="905079"/>
    <lineage>
        <taxon>Eukaryota</taxon>
        <taxon>Cryptophyceae</taxon>
        <taxon>Pyrenomonadales</taxon>
        <taxon>Geminigeraceae</taxon>
        <taxon>Guillardia</taxon>
    </lineage>
</organism>
<name>A0A0C3TMQ9_GUITC</name>
<keyword evidence="3" id="KW-1185">Reference proteome</keyword>
<sequence>MVREIAEDRKSFEDVKQKFTTFQIDSHRVDSKAPESFKRRPHPPPPAPKRLVFFSWWFEEAVKKYIELRYDMEAKNFQIILNKSVALRDVKIAGRDGEQLQCWDLFVGQKIDVLGKPTTLMQASHSTLMWLEYHSRRLLKKALEIENEIMQFKPIPDIIHRMLQTRNLANGNLSLRWIMRHISMLTTQLYRIKPSDAH</sequence>
<reference evidence="3" key="1">
    <citation type="journal article" date="2012" name="Nature">
        <title>Algal genomes reveal evolutionary mosaicism and the fate of nucleomorphs.</title>
        <authorList>
            <consortium name="DOE Joint Genome Institute"/>
            <person name="Curtis B.A."/>
            <person name="Tanifuji G."/>
            <person name="Burki F."/>
            <person name="Gruber A."/>
            <person name="Irimia M."/>
            <person name="Maruyama S."/>
            <person name="Arias M.C."/>
            <person name="Ball S.G."/>
            <person name="Gile G.H."/>
            <person name="Hirakawa Y."/>
            <person name="Hopkins J.F."/>
            <person name="Kuo A."/>
            <person name="Rensing S.A."/>
            <person name="Schmutz J."/>
            <person name="Symeonidi A."/>
            <person name="Elias M."/>
            <person name="Eveleigh R.J."/>
            <person name="Herman E.K."/>
            <person name="Klute M.J."/>
            <person name="Nakayama T."/>
            <person name="Obornik M."/>
            <person name="Reyes-Prieto A."/>
            <person name="Armbrust E.V."/>
            <person name="Aves S.J."/>
            <person name="Beiko R.G."/>
            <person name="Coutinho P."/>
            <person name="Dacks J.B."/>
            <person name="Durnford D.G."/>
            <person name="Fast N.M."/>
            <person name="Green B.R."/>
            <person name="Grisdale C.J."/>
            <person name="Hempel F."/>
            <person name="Henrissat B."/>
            <person name="Hoppner M.P."/>
            <person name="Ishida K."/>
            <person name="Kim E."/>
            <person name="Koreny L."/>
            <person name="Kroth P.G."/>
            <person name="Liu Y."/>
            <person name="Malik S.B."/>
            <person name="Maier U.G."/>
            <person name="McRose D."/>
            <person name="Mock T."/>
            <person name="Neilson J.A."/>
            <person name="Onodera N.T."/>
            <person name="Poole A.M."/>
            <person name="Pritham E.J."/>
            <person name="Richards T.A."/>
            <person name="Rocap G."/>
            <person name="Roy S.W."/>
            <person name="Sarai C."/>
            <person name="Schaack S."/>
            <person name="Shirato S."/>
            <person name="Slamovits C.H."/>
            <person name="Spencer D.F."/>
            <person name="Suzuki S."/>
            <person name="Worden A.Z."/>
            <person name="Zauner S."/>
            <person name="Barry K."/>
            <person name="Bell C."/>
            <person name="Bharti A.K."/>
            <person name="Crow J.A."/>
            <person name="Grimwood J."/>
            <person name="Kramer R."/>
            <person name="Lindquist E."/>
            <person name="Lucas S."/>
            <person name="Salamov A."/>
            <person name="McFadden G.I."/>
            <person name="Lane C.E."/>
            <person name="Keeling P.J."/>
            <person name="Gray M.W."/>
            <person name="Grigoriev I.V."/>
            <person name="Archibald J.M."/>
        </authorList>
    </citation>
    <scope>NUCLEOTIDE SEQUENCE</scope>
    <source>
        <strain evidence="3">CCMP2712</strain>
    </source>
</reference>